<dbReference type="Pfam" id="PF05954">
    <property type="entry name" value="Phage_GPD"/>
    <property type="match status" value="1"/>
</dbReference>
<evidence type="ECO:0000313" key="4">
    <source>
        <dbReference type="EMBL" id="RJX68712.1"/>
    </source>
</evidence>
<accession>A0A3A6QF45</accession>
<dbReference type="SUPFAM" id="SSF69349">
    <property type="entry name" value="Phage fibre proteins"/>
    <property type="match status" value="1"/>
</dbReference>
<dbReference type="PANTHER" id="PTHR32305">
    <property type="match status" value="1"/>
</dbReference>
<proteinExistence type="inferred from homology"/>
<dbReference type="EMBL" id="QVMU01000019">
    <property type="protein sequence ID" value="RJX68712.1"/>
    <property type="molecule type" value="Genomic_DNA"/>
</dbReference>
<evidence type="ECO:0000259" key="3">
    <source>
        <dbReference type="Pfam" id="PF22178"/>
    </source>
</evidence>
<feature type="domain" description="Gp5/Type VI secretion system Vgr C-terminal trimerisation" evidence="3">
    <location>
        <begin position="477"/>
        <end position="582"/>
    </location>
</feature>
<dbReference type="Pfam" id="PF04717">
    <property type="entry name" value="Phage_base_V"/>
    <property type="match status" value="1"/>
</dbReference>
<dbReference type="RefSeq" id="WP_120033737.1">
    <property type="nucleotide sequence ID" value="NZ_QVMU01000019.1"/>
</dbReference>
<evidence type="ECO:0000313" key="5">
    <source>
        <dbReference type="Proteomes" id="UP000273252"/>
    </source>
</evidence>
<dbReference type="Gene3D" id="4.10.220.110">
    <property type="match status" value="1"/>
</dbReference>
<dbReference type="Gene3D" id="3.55.50.10">
    <property type="entry name" value="Baseplate protein-like domains"/>
    <property type="match status" value="1"/>
</dbReference>
<evidence type="ECO:0000259" key="2">
    <source>
        <dbReference type="Pfam" id="PF04717"/>
    </source>
</evidence>
<dbReference type="InterPro" id="IPR006533">
    <property type="entry name" value="T6SS_Vgr_RhsGE"/>
</dbReference>
<name>A0A3A6QF45_9VIBR</name>
<dbReference type="Gene3D" id="2.30.110.50">
    <property type="match status" value="1"/>
</dbReference>
<reference evidence="4 5" key="1">
    <citation type="submission" date="2018-08" db="EMBL/GenBank/DDBJ databases">
        <title>Vibrio isolated from the Eastern China Marginal Seas.</title>
        <authorList>
            <person name="Li Y."/>
        </authorList>
    </citation>
    <scope>NUCLEOTIDE SEQUENCE [LARGE SCALE GENOMIC DNA]</scope>
    <source>
        <strain evidence="4 5">BEI233</strain>
    </source>
</reference>
<comment type="similarity">
    <text evidence="1">Belongs to the VgrG protein family.</text>
</comment>
<gene>
    <name evidence="4" type="primary">tssI</name>
    <name evidence="4" type="ORF">DZ860_17120</name>
</gene>
<protein>
    <submittedName>
        <fullName evidence="4">Type VI secretion system tip protein VgrG</fullName>
    </submittedName>
</protein>
<dbReference type="NCBIfam" id="TIGR01646">
    <property type="entry name" value="vgr_GE"/>
    <property type="match status" value="1"/>
</dbReference>
<dbReference type="Gene3D" id="2.40.50.230">
    <property type="entry name" value="Gp5 N-terminal domain"/>
    <property type="match status" value="1"/>
</dbReference>
<dbReference type="AlphaFoldDB" id="A0A3A6QF45"/>
<dbReference type="InterPro" id="IPR050708">
    <property type="entry name" value="T6SS_VgrG/RHS"/>
</dbReference>
<dbReference type="SUPFAM" id="SSF69255">
    <property type="entry name" value="gp5 N-terminal domain-like"/>
    <property type="match status" value="1"/>
</dbReference>
<organism evidence="4 5">
    <name type="scientific">Vibrio sinensis</name>
    <dbReference type="NCBI Taxonomy" id="2302434"/>
    <lineage>
        <taxon>Bacteria</taxon>
        <taxon>Pseudomonadati</taxon>
        <taxon>Pseudomonadota</taxon>
        <taxon>Gammaproteobacteria</taxon>
        <taxon>Vibrionales</taxon>
        <taxon>Vibrionaceae</taxon>
        <taxon>Vibrio</taxon>
    </lineage>
</organism>
<dbReference type="PANTHER" id="PTHR32305:SF11">
    <property type="entry name" value="TYPE VI SECRETION SYSTEM SPIKE PROTEIN VGRG3"/>
    <property type="match status" value="1"/>
</dbReference>
<keyword evidence="5" id="KW-1185">Reference proteome</keyword>
<evidence type="ECO:0000256" key="1">
    <source>
        <dbReference type="ARBA" id="ARBA00005558"/>
    </source>
</evidence>
<dbReference type="NCBIfam" id="TIGR03361">
    <property type="entry name" value="VI_Rhs_Vgr"/>
    <property type="match status" value="1"/>
</dbReference>
<dbReference type="InterPro" id="IPR017847">
    <property type="entry name" value="T6SS_RhsGE_Vgr_subset"/>
</dbReference>
<dbReference type="Proteomes" id="UP000273252">
    <property type="component" value="Unassembled WGS sequence"/>
</dbReference>
<dbReference type="InterPro" id="IPR006531">
    <property type="entry name" value="Gp5/Vgr_OB"/>
</dbReference>
<comment type="caution">
    <text evidence="4">The sequence shown here is derived from an EMBL/GenBank/DDBJ whole genome shotgun (WGS) entry which is preliminary data.</text>
</comment>
<dbReference type="Pfam" id="PF22178">
    <property type="entry name" value="Gp5_trimer_C"/>
    <property type="match status" value="1"/>
</dbReference>
<dbReference type="InterPro" id="IPR037026">
    <property type="entry name" value="Vgr_OB-fold_dom_sf"/>
</dbReference>
<dbReference type="InterPro" id="IPR054030">
    <property type="entry name" value="Gp5_Vgr_C"/>
</dbReference>
<dbReference type="SUPFAM" id="SSF69279">
    <property type="entry name" value="Phage tail proteins"/>
    <property type="match status" value="2"/>
</dbReference>
<feature type="domain" description="Gp5/Type VI secretion system Vgr protein OB-fold" evidence="2">
    <location>
        <begin position="393"/>
        <end position="459"/>
    </location>
</feature>
<dbReference type="OrthoDB" id="9762420at2"/>
<sequence>MARLLFTLVVDGLPEESFVVTGYNGKESLSDSTFEAGQACYGFRYNINLSSRRSGISAEQVVDRNAQLTVIRDGEVMQTVHGIVRQFIQGEIGHHHTDYALVLVPAIERLSLRQNSRIFQQKTIQDIITLLMKEMHVVDVRFDLNQILVQREFCVQYRETDLAFIHRLAAEEGLTYYIEQNQGKHTVVFVDNNAALPQYPVPIVHNALSGGDADAPSIKQFQRVQQIEPSHIALKERSFKKPNYGFLQEQLGRELSFQQAQYEHYDFPGRYKSDETGKLFSQIRLEYLRREANVAHGKSDHPGLQAGVKFELSGSLDASANRQWIVVEVSHYGTQPQSLEESGGDGATTYGNQFKVIPTNLTWRATPQPRPLVDGPMVGVVVGPAGEEIFCDEHGRVKVHFPWDRNSQENEHSSCWVRVSQGWAGGLYGMIAIPRIGHEVIVSFLHGDPDQPIITGRTYHATNTPPYSLPENKTKTVMRSRTHQGEGFNELSFEDQSGQEKIFLHAQKDYEADVLNDHLTHIKHDKHLTVDNDSFTQVSNNQHVVVSGESRTQITKDHSIVVDGSTHQKTGGVYALESGNEVHIKSGAKVVIEAGAELTLKVGGSFVKVDAAGVHLVGAAINLNSGGAPGSGSGFAGLMASLPNGEEAVAAPELVTFPVFNAIQSIKVNALVKPCEQGN</sequence>